<evidence type="ECO:0000259" key="1">
    <source>
        <dbReference type="PROSITE" id="PS50404"/>
    </source>
</evidence>
<dbReference type="PANTHER" id="PTHR44051">
    <property type="entry name" value="GLUTATHIONE S-TRANSFERASE-RELATED"/>
    <property type="match status" value="1"/>
</dbReference>
<dbReference type="InterPro" id="IPR040079">
    <property type="entry name" value="Glutathione_S-Trfase"/>
</dbReference>
<dbReference type="SFLD" id="SFLDS00019">
    <property type="entry name" value="Glutathione_Transferase_(cytos"/>
    <property type="match status" value="1"/>
</dbReference>
<feature type="domain" description="GST C-terminal" evidence="2">
    <location>
        <begin position="78"/>
        <end position="245"/>
    </location>
</feature>
<dbReference type="SUPFAM" id="SSF47616">
    <property type="entry name" value="GST C-terminal domain-like"/>
    <property type="match status" value="1"/>
</dbReference>
<dbReference type="InterPro" id="IPR004046">
    <property type="entry name" value="GST_C"/>
</dbReference>
<dbReference type="Gene3D" id="1.20.1050.10">
    <property type="match status" value="1"/>
</dbReference>
<dbReference type="PROSITE" id="PS50405">
    <property type="entry name" value="GST_CTER"/>
    <property type="match status" value="1"/>
</dbReference>
<dbReference type="AlphaFoldDB" id="A0A382UGX3"/>
<sequence>MSTCAQKVRLTLAEKKLEWEGHHMDLRKGETRTDEYKKLNPAAVVPTLIEDNTVICESTVIMEYLDDAYPEIPVRPVDAKARARMRAWTKQLDEGVHAATATVSTVNAFRFQWTEGRTWDEIEELVAKIPDAARRERSLEIFKNGIESKFYLPALMRFEKLFTDMEACLEVDPWLAGDTYSLADIAYTPYLTRYDHLQALGVLDKRPHLSDWYERVKARPNYTKGIGEWLNDKYLVLMKEKGQEFWPQTKEII</sequence>
<dbReference type="InterPro" id="IPR010987">
    <property type="entry name" value="Glutathione-S-Trfase_C-like"/>
</dbReference>
<evidence type="ECO:0000313" key="3">
    <source>
        <dbReference type="EMBL" id="SVD33509.1"/>
    </source>
</evidence>
<dbReference type="Gene3D" id="3.40.30.10">
    <property type="entry name" value="Glutaredoxin"/>
    <property type="match status" value="1"/>
</dbReference>
<dbReference type="InterPro" id="IPR004045">
    <property type="entry name" value="Glutathione_S-Trfase_N"/>
</dbReference>
<dbReference type="Pfam" id="PF00043">
    <property type="entry name" value="GST_C"/>
    <property type="match status" value="1"/>
</dbReference>
<evidence type="ECO:0000259" key="2">
    <source>
        <dbReference type="PROSITE" id="PS50405"/>
    </source>
</evidence>
<organism evidence="3">
    <name type="scientific">marine metagenome</name>
    <dbReference type="NCBI Taxonomy" id="408172"/>
    <lineage>
        <taxon>unclassified sequences</taxon>
        <taxon>metagenomes</taxon>
        <taxon>ecological metagenomes</taxon>
    </lineage>
</organism>
<gene>
    <name evidence="3" type="ORF">METZ01_LOCUS386363</name>
</gene>
<dbReference type="InterPro" id="IPR036249">
    <property type="entry name" value="Thioredoxin-like_sf"/>
</dbReference>
<dbReference type="SFLD" id="SFLDG00358">
    <property type="entry name" value="Main_(cytGST)"/>
    <property type="match status" value="1"/>
</dbReference>
<protein>
    <recommendedName>
        <fullName evidence="4">GST N-terminal domain-containing protein</fullName>
    </recommendedName>
</protein>
<dbReference type="EMBL" id="UINC01144167">
    <property type="protein sequence ID" value="SVD33509.1"/>
    <property type="molecule type" value="Genomic_DNA"/>
</dbReference>
<evidence type="ECO:0008006" key="4">
    <source>
        <dbReference type="Google" id="ProtNLM"/>
    </source>
</evidence>
<dbReference type="CDD" id="cd00299">
    <property type="entry name" value="GST_C_family"/>
    <property type="match status" value="1"/>
</dbReference>
<accession>A0A382UGX3</accession>
<dbReference type="Pfam" id="PF13409">
    <property type="entry name" value="GST_N_2"/>
    <property type="match status" value="1"/>
</dbReference>
<dbReference type="SUPFAM" id="SSF52833">
    <property type="entry name" value="Thioredoxin-like"/>
    <property type="match status" value="1"/>
</dbReference>
<name>A0A382UGX3_9ZZZZ</name>
<feature type="domain" description="GST N-terminal" evidence="1">
    <location>
        <begin position="1"/>
        <end position="73"/>
    </location>
</feature>
<proteinExistence type="predicted"/>
<reference evidence="3" key="1">
    <citation type="submission" date="2018-05" db="EMBL/GenBank/DDBJ databases">
        <authorList>
            <person name="Lanie J.A."/>
            <person name="Ng W.-L."/>
            <person name="Kazmierczak K.M."/>
            <person name="Andrzejewski T.M."/>
            <person name="Davidsen T.M."/>
            <person name="Wayne K.J."/>
            <person name="Tettelin H."/>
            <person name="Glass J.I."/>
            <person name="Rusch D."/>
            <person name="Podicherti R."/>
            <person name="Tsui H.-C.T."/>
            <person name="Winkler M.E."/>
        </authorList>
    </citation>
    <scope>NUCLEOTIDE SEQUENCE</scope>
</reference>
<feature type="non-terminal residue" evidence="3">
    <location>
        <position position="253"/>
    </location>
</feature>
<dbReference type="PANTHER" id="PTHR44051:SF8">
    <property type="entry name" value="GLUTATHIONE S-TRANSFERASE GSTA"/>
    <property type="match status" value="1"/>
</dbReference>
<dbReference type="PROSITE" id="PS50404">
    <property type="entry name" value="GST_NTER"/>
    <property type="match status" value="1"/>
</dbReference>
<dbReference type="InterPro" id="IPR036282">
    <property type="entry name" value="Glutathione-S-Trfase_C_sf"/>
</dbReference>